<dbReference type="InterPro" id="IPR006260">
    <property type="entry name" value="TonB/TolA_C"/>
</dbReference>
<evidence type="ECO:0000313" key="14">
    <source>
        <dbReference type="Proteomes" id="UP001409585"/>
    </source>
</evidence>
<dbReference type="GO" id="GO:0031992">
    <property type="term" value="F:energy transducer activity"/>
    <property type="evidence" value="ECO:0007669"/>
    <property type="project" value="InterPro"/>
</dbReference>
<feature type="region of interest" description="Disordered" evidence="11">
    <location>
        <begin position="67"/>
        <end position="107"/>
    </location>
</feature>
<dbReference type="InterPro" id="IPR003538">
    <property type="entry name" value="TonB"/>
</dbReference>
<proteinExistence type="inferred from homology"/>
<dbReference type="PANTHER" id="PTHR33446:SF14">
    <property type="entry name" value="PROTEIN TONB"/>
    <property type="match status" value="1"/>
</dbReference>
<gene>
    <name evidence="13" type="ORF">GCM10025791_14300</name>
</gene>
<dbReference type="GO" id="GO:0055085">
    <property type="term" value="P:transmembrane transport"/>
    <property type="evidence" value="ECO:0007669"/>
    <property type="project" value="InterPro"/>
</dbReference>
<keyword evidence="4 10" id="KW-1003">Cell membrane</keyword>
<keyword evidence="8 10" id="KW-1133">Transmembrane helix</keyword>
<dbReference type="RefSeq" id="WP_345419323.1">
    <property type="nucleotide sequence ID" value="NZ_AP031496.1"/>
</dbReference>
<dbReference type="InterPro" id="IPR051045">
    <property type="entry name" value="TonB-dependent_transducer"/>
</dbReference>
<evidence type="ECO:0000256" key="6">
    <source>
        <dbReference type="ARBA" id="ARBA00022692"/>
    </source>
</evidence>
<dbReference type="AlphaFoldDB" id="A0AAV3U072"/>
<evidence type="ECO:0000256" key="7">
    <source>
        <dbReference type="ARBA" id="ARBA00022927"/>
    </source>
</evidence>
<dbReference type="GO" id="GO:0005886">
    <property type="term" value="C:plasma membrane"/>
    <property type="evidence" value="ECO:0007669"/>
    <property type="project" value="UniProtKB-SubCell"/>
</dbReference>
<dbReference type="NCBIfam" id="TIGR01352">
    <property type="entry name" value="tonB_Cterm"/>
    <property type="match status" value="1"/>
</dbReference>
<comment type="subcellular location">
    <subcellularLocation>
        <location evidence="1 10">Cell inner membrane</location>
        <topology evidence="1 10">Single-pass membrane protein</topology>
        <orientation evidence="1 10">Periplasmic side</orientation>
    </subcellularLocation>
</comment>
<reference evidence="14" key="1">
    <citation type="journal article" date="2019" name="Int. J. Syst. Evol. Microbiol.">
        <title>The Global Catalogue of Microorganisms (GCM) 10K type strain sequencing project: providing services to taxonomists for standard genome sequencing and annotation.</title>
        <authorList>
            <consortium name="The Broad Institute Genomics Platform"/>
            <consortium name="The Broad Institute Genome Sequencing Center for Infectious Disease"/>
            <person name="Wu L."/>
            <person name="Ma J."/>
        </authorList>
    </citation>
    <scope>NUCLEOTIDE SEQUENCE [LARGE SCALE GENOMIC DNA]</scope>
    <source>
        <strain evidence="14">JCM 19134</strain>
    </source>
</reference>
<dbReference type="SUPFAM" id="SSF74653">
    <property type="entry name" value="TolA/TonB C-terminal domain"/>
    <property type="match status" value="1"/>
</dbReference>
<evidence type="ECO:0000259" key="12">
    <source>
        <dbReference type="PROSITE" id="PS52015"/>
    </source>
</evidence>
<keyword evidence="10" id="KW-0735">Signal-anchor</keyword>
<dbReference type="GO" id="GO:0015891">
    <property type="term" value="P:siderophore transport"/>
    <property type="evidence" value="ECO:0007669"/>
    <property type="project" value="InterPro"/>
</dbReference>
<accession>A0AAV3U072</accession>
<evidence type="ECO:0000313" key="13">
    <source>
        <dbReference type="EMBL" id="GAA4937689.1"/>
    </source>
</evidence>
<evidence type="ECO:0000256" key="4">
    <source>
        <dbReference type="ARBA" id="ARBA00022475"/>
    </source>
</evidence>
<keyword evidence="14" id="KW-1185">Reference proteome</keyword>
<feature type="transmembrane region" description="Helical" evidence="10">
    <location>
        <begin position="20"/>
        <end position="38"/>
    </location>
</feature>
<evidence type="ECO:0000256" key="10">
    <source>
        <dbReference type="RuleBase" id="RU362123"/>
    </source>
</evidence>
<name>A0AAV3U072_9ALTE</name>
<dbReference type="Proteomes" id="UP001409585">
    <property type="component" value="Unassembled WGS sequence"/>
</dbReference>
<protein>
    <recommendedName>
        <fullName evidence="10">Protein TonB</fullName>
    </recommendedName>
</protein>
<organism evidence="13 14">
    <name type="scientific">Halioxenophilus aromaticivorans</name>
    <dbReference type="NCBI Taxonomy" id="1306992"/>
    <lineage>
        <taxon>Bacteria</taxon>
        <taxon>Pseudomonadati</taxon>
        <taxon>Pseudomonadota</taxon>
        <taxon>Gammaproteobacteria</taxon>
        <taxon>Alteromonadales</taxon>
        <taxon>Alteromonadaceae</taxon>
        <taxon>Halioxenophilus</taxon>
    </lineage>
</organism>
<evidence type="ECO:0000256" key="11">
    <source>
        <dbReference type="SAM" id="MobiDB-lite"/>
    </source>
</evidence>
<dbReference type="InterPro" id="IPR037682">
    <property type="entry name" value="TonB_C"/>
</dbReference>
<dbReference type="Gene3D" id="3.30.1150.10">
    <property type="match status" value="1"/>
</dbReference>
<dbReference type="GO" id="GO:0030288">
    <property type="term" value="C:outer membrane-bounded periplasmic space"/>
    <property type="evidence" value="ECO:0007669"/>
    <property type="project" value="InterPro"/>
</dbReference>
<feature type="domain" description="TonB C-terminal" evidence="12">
    <location>
        <begin position="114"/>
        <end position="206"/>
    </location>
</feature>
<comment type="similarity">
    <text evidence="2 10">Belongs to the TonB family.</text>
</comment>
<feature type="compositionally biased region" description="Polar residues" evidence="11">
    <location>
        <begin position="84"/>
        <end position="107"/>
    </location>
</feature>
<evidence type="ECO:0000256" key="2">
    <source>
        <dbReference type="ARBA" id="ARBA00006555"/>
    </source>
</evidence>
<dbReference type="PROSITE" id="PS52015">
    <property type="entry name" value="TONB_CTD"/>
    <property type="match status" value="1"/>
</dbReference>
<dbReference type="GO" id="GO:0015031">
    <property type="term" value="P:protein transport"/>
    <property type="evidence" value="ECO:0007669"/>
    <property type="project" value="UniProtKB-UniRule"/>
</dbReference>
<keyword evidence="6 10" id="KW-0812">Transmembrane</keyword>
<evidence type="ECO:0000256" key="8">
    <source>
        <dbReference type="ARBA" id="ARBA00022989"/>
    </source>
</evidence>
<dbReference type="Pfam" id="PF03544">
    <property type="entry name" value="TonB_C"/>
    <property type="match status" value="1"/>
</dbReference>
<keyword evidence="7 10" id="KW-0653">Protein transport</keyword>
<keyword evidence="3 10" id="KW-0813">Transport</keyword>
<sequence length="206" mass="22682">MSTLTAQFSPLEASKYALSLPLAGALTMALFIGMYLLIAREYELPDEKPPIKIAEIVLPKPAPIETTIEPPRKIKTSPPPTVDRQVTPQSLPQGTGMNLTKPTVTPPNNETITFNNSMLVKQVMVPPVYPRRALAAGTQGYVDVQFVVTAIGTTKNIRVVAADPENVFERSAIKAVEGWRYRPMSEDGQPVESHVVTERIRFTIDQ</sequence>
<keyword evidence="9 10" id="KW-0472">Membrane</keyword>
<keyword evidence="5 10" id="KW-0997">Cell inner membrane</keyword>
<evidence type="ECO:0000256" key="1">
    <source>
        <dbReference type="ARBA" id="ARBA00004383"/>
    </source>
</evidence>
<dbReference type="PRINTS" id="PR01374">
    <property type="entry name" value="TONBPROTEIN"/>
</dbReference>
<evidence type="ECO:0000256" key="5">
    <source>
        <dbReference type="ARBA" id="ARBA00022519"/>
    </source>
</evidence>
<evidence type="ECO:0000256" key="3">
    <source>
        <dbReference type="ARBA" id="ARBA00022448"/>
    </source>
</evidence>
<comment type="caution">
    <text evidence="13">The sequence shown here is derived from an EMBL/GenBank/DDBJ whole genome shotgun (WGS) entry which is preliminary data.</text>
</comment>
<evidence type="ECO:0000256" key="9">
    <source>
        <dbReference type="ARBA" id="ARBA00023136"/>
    </source>
</evidence>
<dbReference type="PANTHER" id="PTHR33446">
    <property type="entry name" value="PROTEIN TONB-RELATED"/>
    <property type="match status" value="1"/>
</dbReference>
<comment type="function">
    <text evidence="10">Interacts with outer membrane receptor proteins that carry out high-affinity binding and energy dependent uptake into the periplasmic space of specific substrates. It could act to transduce energy from the cytoplasmic membrane to specific energy-requiring processes in the outer membrane, resulting in the release into the periplasm of ligands bound by these outer membrane proteins.</text>
</comment>
<dbReference type="EMBL" id="BAABLX010000009">
    <property type="protein sequence ID" value="GAA4937689.1"/>
    <property type="molecule type" value="Genomic_DNA"/>
</dbReference>